<feature type="compositionally biased region" description="Basic and acidic residues" evidence="8">
    <location>
        <begin position="766"/>
        <end position="775"/>
    </location>
</feature>
<name>A0A5N5CVZ1_9PEZI</name>
<feature type="region of interest" description="Disordered" evidence="8">
    <location>
        <begin position="746"/>
        <end position="781"/>
    </location>
</feature>
<evidence type="ECO:0000256" key="9">
    <source>
        <dbReference type="SAM" id="Phobius"/>
    </source>
</evidence>
<feature type="transmembrane region" description="Helical" evidence="9">
    <location>
        <begin position="999"/>
        <end position="1019"/>
    </location>
</feature>
<dbReference type="Pfam" id="PF00400">
    <property type="entry name" value="WD40"/>
    <property type="match status" value="3"/>
</dbReference>
<dbReference type="SUPFAM" id="SSF50978">
    <property type="entry name" value="WD40 repeat-like"/>
    <property type="match status" value="1"/>
</dbReference>
<organism evidence="10 11">
    <name type="scientific">Lasiodiplodia theobromae</name>
    <dbReference type="NCBI Taxonomy" id="45133"/>
    <lineage>
        <taxon>Eukaryota</taxon>
        <taxon>Fungi</taxon>
        <taxon>Dikarya</taxon>
        <taxon>Ascomycota</taxon>
        <taxon>Pezizomycotina</taxon>
        <taxon>Dothideomycetes</taxon>
        <taxon>Dothideomycetes incertae sedis</taxon>
        <taxon>Botryosphaeriales</taxon>
        <taxon>Botryosphaeriaceae</taxon>
        <taxon>Lasiodiplodia</taxon>
    </lineage>
</organism>
<dbReference type="GO" id="GO:0005634">
    <property type="term" value="C:nucleus"/>
    <property type="evidence" value="ECO:0007669"/>
    <property type="project" value="TreeGrafter"/>
</dbReference>
<dbReference type="GO" id="GO:0015095">
    <property type="term" value="F:magnesium ion transmembrane transporter activity"/>
    <property type="evidence" value="ECO:0007669"/>
    <property type="project" value="InterPro"/>
</dbReference>
<feature type="region of interest" description="Disordered" evidence="8">
    <location>
        <begin position="1050"/>
        <end position="1076"/>
    </location>
</feature>
<dbReference type="PANTHER" id="PTHR16017:SF0">
    <property type="entry name" value="WD REPEAT-CONTAINING PROTEIN 70"/>
    <property type="match status" value="1"/>
</dbReference>
<dbReference type="Gene3D" id="2.130.10.10">
    <property type="entry name" value="YVTN repeat-like/Quinoprotein amine dehydrogenase"/>
    <property type="match status" value="2"/>
</dbReference>
<evidence type="ECO:0000256" key="1">
    <source>
        <dbReference type="ARBA" id="ARBA00004141"/>
    </source>
</evidence>
<feature type="compositionally biased region" description="Acidic residues" evidence="8">
    <location>
        <begin position="52"/>
        <end position="71"/>
    </location>
</feature>
<evidence type="ECO:0000256" key="8">
    <source>
        <dbReference type="SAM" id="MobiDB-lite"/>
    </source>
</evidence>
<feature type="repeat" description="WD" evidence="7">
    <location>
        <begin position="190"/>
        <end position="232"/>
    </location>
</feature>
<feature type="compositionally biased region" description="Polar residues" evidence="8">
    <location>
        <begin position="1128"/>
        <end position="1145"/>
    </location>
</feature>
<feature type="transmembrane region" description="Helical" evidence="9">
    <location>
        <begin position="931"/>
        <end position="947"/>
    </location>
</feature>
<dbReference type="PANTHER" id="PTHR16017">
    <property type="entry name" value="GASTRULATION DEFECTIVE PROTEIN 1-RELATED"/>
    <property type="match status" value="1"/>
</dbReference>
<dbReference type="FunFam" id="2.130.10.10:FF:000868">
    <property type="entry name" value="WD repeat protein"/>
    <property type="match status" value="1"/>
</dbReference>
<dbReference type="InterPro" id="IPR019775">
    <property type="entry name" value="WD40_repeat_CS"/>
</dbReference>
<evidence type="ECO:0000256" key="4">
    <source>
        <dbReference type="ARBA" id="ARBA00022737"/>
    </source>
</evidence>
<evidence type="ECO:0000256" key="3">
    <source>
        <dbReference type="ARBA" id="ARBA00022692"/>
    </source>
</evidence>
<dbReference type="InterPro" id="IPR051858">
    <property type="entry name" value="WD_repeat_GAD-1"/>
</dbReference>
<evidence type="ECO:0000256" key="7">
    <source>
        <dbReference type="PROSITE-ProRule" id="PRU00221"/>
    </source>
</evidence>
<evidence type="ECO:0000313" key="11">
    <source>
        <dbReference type="Proteomes" id="UP000325902"/>
    </source>
</evidence>
<feature type="compositionally biased region" description="Low complexity" evidence="8">
    <location>
        <begin position="1478"/>
        <end position="1489"/>
    </location>
</feature>
<keyword evidence="5 9" id="KW-1133">Transmembrane helix</keyword>
<dbReference type="InterPro" id="IPR001680">
    <property type="entry name" value="WD40_rpt"/>
</dbReference>
<accession>A0A5N5CVZ1</accession>
<reference evidence="10 11" key="1">
    <citation type="journal article" date="2019" name="Sci. Rep.">
        <title>A multi-omics analysis of the grapevine pathogen Lasiodiplodia theobromae reveals that temperature affects the expression of virulence- and pathogenicity-related genes.</title>
        <authorList>
            <person name="Felix C."/>
            <person name="Meneses R."/>
            <person name="Goncalves M.F.M."/>
            <person name="Tilleman L."/>
            <person name="Duarte A.S."/>
            <person name="Jorrin-Novo J.V."/>
            <person name="Van de Peer Y."/>
            <person name="Deforce D."/>
            <person name="Van Nieuwerburgh F."/>
            <person name="Esteves A.C."/>
            <person name="Alves A."/>
        </authorList>
    </citation>
    <scope>NUCLEOTIDE SEQUENCE [LARGE SCALE GENOMIC DNA]</scope>
    <source>
        <strain evidence="10 11">LA-SOL3</strain>
    </source>
</reference>
<feature type="compositionally biased region" description="Acidic residues" evidence="8">
    <location>
        <begin position="746"/>
        <end position="758"/>
    </location>
</feature>
<feature type="compositionally biased region" description="Low complexity" evidence="8">
    <location>
        <begin position="1280"/>
        <end position="1303"/>
    </location>
</feature>
<dbReference type="GO" id="GO:0035861">
    <property type="term" value="C:site of double-strand break"/>
    <property type="evidence" value="ECO:0007669"/>
    <property type="project" value="TreeGrafter"/>
</dbReference>
<feature type="repeat" description="WD" evidence="7">
    <location>
        <begin position="79"/>
        <end position="120"/>
    </location>
</feature>
<keyword evidence="11" id="KW-1185">Reference proteome</keyword>
<keyword evidence="6 9" id="KW-0472">Membrane</keyword>
<feature type="compositionally biased region" description="Low complexity" evidence="8">
    <location>
        <begin position="1397"/>
        <end position="1407"/>
    </location>
</feature>
<dbReference type="Pfam" id="PF05653">
    <property type="entry name" value="Mg_trans_NIPA"/>
    <property type="match status" value="1"/>
</dbReference>
<keyword evidence="2 7" id="KW-0853">WD repeat</keyword>
<evidence type="ECO:0000313" key="10">
    <source>
        <dbReference type="EMBL" id="KAB2569515.1"/>
    </source>
</evidence>
<feature type="transmembrane region" description="Helical" evidence="9">
    <location>
        <begin position="671"/>
        <end position="691"/>
    </location>
</feature>
<evidence type="ECO:0000256" key="6">
    <source>
        <dbReference type="ARBA" id="ARBA00023136"/>
    </source>
</evidence>
<evidence type="ECO:0000256" key="2">
    <source>
        <dbReference type="ARBA" id="ARBA00022574"/>
    </source>
</evidence>
<comment type="caution">
    <text evidence="10">The sequence shown here is derived from an EMBL/GenBank/DDBJ whole genome shotgun (WGS) entry which is preliminary data.</text>
</comment>
<feature type="compositionally biased region" description="Gly residues" evidence="8">
    <location>
        <begin position="1423"/>
        <end position="1439"/>
    </location>
</feature>
<feature type="compositionally biased region" description="Polar residues" evidence="8">
    <location>
        <begin position="1218"/>
        <end position="1239"/>
    </location>
</feature>
<proteinExistence type="predicted"/>
<feature type="compositionally biased region" description="Acidic residues" evidence="8">
    <location>
        <begin position="1055"/>
        <end position="1069"/>
    </location>
</feature>
<feature type="compositionally biased region" description="Polar residues" evidence="8">
    <location>
        <begin position="1170"/>
        <end position="1182"/>
    </location>
</feature>
<gene>
    <name evidence="10" type="ORF">DBV05_g11805</name>
</gene>
<dbReference type="SUPFAM" id="SSF103481">
    <property type="entry name" value="Multidrug resistance efflux transporter EmrE"/>
    <property type="match status" value="1"/>
</dbReference>
<dbReference type="InterPro" id="IPR015943">
    <property type="entry name" value="WD40/YVTN_repeat-like_dom_sf"/>
</dbReference>
<dbReference type="OrthoDB" id="10264376at2759"/>
<feature type="region of interest" description="Disordered" evidence="8">
    <location>
        <begin position="475"/>
        <end position="521"/>
    </location>
</feature>
<keyword evidence="4" id="KW-0677">Repeat</keyword>
<feature type="repeat" description="WD" evidence="7">
    <location>
        <begin position="303"/>
        <end position="334"/>
    </location>
</feature>
<feature type="region of interest" description="Disordered" evidence="8">
    <location>
        <begin position="1344"/>
        <end position="1520"/>
    </location>
</feature>
<feature type="region of interest" description="Disordered" evidence="8">
    <location>
        <begin position="639"/>
        <end position="668"/>
    </location>
</feature>
<dbReference type="GO" id="GO:0016020">
    <property type="term" value="C:membrane"/>
    <property type="evidence" value="ECO:0007669"/>
    <property type="project" value="UniProtKB-SubCell"/>
</dbReference>
<feature type="region of interest" description="Disordered" evidence="8">
    <location>
        <begin position="1128"/>
        <end position="1327"/>
    </location>
</feature>
<comment type="subcellular location">
    <subcellularLocation>
        <location evidence="1">Membrane</location>
        <topology evidence="1">Multi-pass membrane protein</topology>
    </subcellularLocation>
</comment>
<dbReference type="PROSITE" id="PS50082">
    <property type="entry name" value="WD_REPEATS_2"/>
    <property type="match status" value="3"/>
</dbReference>
<evidence type="ECO:0000256" key="5">
    <source>
        <dbReference type="ARBA" id="ARBA00022989"/>
    </source>
</evidence>
<feature type="transmembrane region" description="Helical" evidence="9">
    <location>
        <begin position="967"/>
        <end position="987"/>
    </location>
</feature>
<keyword evidence="3 9" id="KW-0812">Transmembrane</keyword>
<dbReference type="InterPro" id="IPR037185">
    <property type="entry name" value="EmrE-like"/>
</dbReference>
<dbReference type="EMBL" id="VCHE01000188">
    <property type="protein sequence ID" value="KAB2569515.1"/>
    <property type="molecule type" value="Genomic_DNA"/>
</dbReference>
<feature type="transmembrane region" description="Helical" evidence="9">
    <location>
        <begin position="867"/>
        <end position="885"/>
    </location>
</feature>
<feature type="region of interest" description="Disordered" evidence="8">
    <location>
        <begin position="38"/>
        <end position="79"/>
    </location>
</feature>
<feature type="transmembrane region" description="Helical" evidence="9">
    <location>
        <begin position="838"/>
        <end position="858"/>
    </location>
</feature>
<dbReference type="InterPro" id="IPR008521">
    <property type="entry name" value="Mg_trans_NIPA"/>
</dbReference>
<feature type="region of interest" description="Disordered" evidence="8">
    <location>
        <begin position="550"/>
        <end position="603"/>
    </location>
</feature>
<dbReference type="InterPro" id="IPR036322">
    <property type="entry name" value="WD40_repeat_dom_sf"/>
</dbReference>
<feature type="compositionally biased region" description="Gly residues" evidence="8">
    <location>
        <begin position="1373"/>
        <end position="1387"/>
    </location>
</feature>
<dbReference type="PROSITE" id="PS00678">
    <property type="entry name" value="WD_REPEATS_1"/>
    <property type="match status" value="1"/>
</dbReference>
<sequence>MADEEVQIDDFGVDQDALKDFLGGTGFGKQKLTADVQAQIDKSKRKPAKDDSDSDKDSDDDSDDDDDEDEFPTSHEMVIKTHDRAITTIALDKSGNRLVSGSTDCNMKFHDFSNMTPTTIRAFKSVDPTATKQTTNVEAHPIHHIAFNPNYANQMLVVTATPQPKIFSRDGEVITEFVKGDMYLRDMHNTKGHVSEVTTGCWHPTNADWCVTAGTDSTLRIWDVNNKRSQKEVIVHKSKLAGSGGRTRMTAVAWSTPVQGGPNLLVAAAFDGSLVMWSGDGPFSRPAGEVRDAHTPDTWTGGLDISPDGRTVVTRGGDDTIKLWDTRKFKQPISTVAHPSTSSQFPSTNIRFSPTGANIITGSESGHLHILNPATLRPELVTPVTPGSPLIVVQWHERLNQIVTGSANAETHVLYNPEMSHQGAKMVMSKAPKKRHIDDDPALTMDLSQGVSADSIVTPGTQSATSFAARHPTVGLTASGKPRDPRRPHIPQTTPFAKSQPDSEHIRKNIPLSSMREEDPREALLKYAEKAEKDPLFTNAWKETQPKTIYADLSDEEEDGPDKKKVKRARRATPTPDLTPPPPTPQTGNLRSQREHPKPPQQHRAAMILPSAAQAPLHQAVAHAAVAAATHAAAAISSSAASTPTPSPYPYPPTNNTLAGHEGDNSEQGDWSSIIGITTAIIGNILISFALNTQKYAHLRLAREAEERRQLRRKRNQAGMQMNPDEMVKANAKARKILGFKLGSDGVEDEIDDDDEPRETDALLGDGRHSHDVDRAATGSDEEDMANLEAQAKRLRNPRKGGQQTSYLESPYWWIGIVLMIVGEAGNFLAYGFAPASIVSPLGVVALISNCIIAPIMLKEPFRKRDALGVLISIGGAVTVVLSAQDNNPKLGPHEIWELIKTWEFETYFGVTLITICGLMWASTRYGKKSIFIDLGLVGLFGGYTALSTKGVASMLSYTLLHALTFPVTYLLVAILVFTAVMQIKYLNRALQRFDATQVIPTQFVLFTLSVILGSAVLYRDFERTNGKGAGEFVGGCLMTFLGVWVITTGRPKDDDDEEEEDEEEEEHEEVEHEHAINLGAEEYGDDEVHYGPTGGYSNDISSMSALTPYASAGSHHRRPSVHRLSTPHITFTSEPPSQAVTVATTPAGGLDMGDDDYSLTANPWADESLISSLTANSNNRGGNAPPLRHATMSSPILPSEAEALEQRPSSRRRDTSPGASTSAAQGQHRSSSQEQPQRPATPPGPGHLRRKSLTTPSPSKKPSSDHLAQPSPRVRPAQTEPATPSSLATPSAAARTPSSSSHAHLKRGSISLVPGPLTSPLSSSLSAVVADSLRKGVEMRSLAASTGSHGGGQYHTIHGRPRRNTKDAVDGAGVGGGGIGGFGGWLTHGSSVAGPRDGASDASAAVARRRSRGVSQSEGVSGVVGAGEGGGEQQGGGRARSLSNPFGALLRKVRSRGDGVAEEEEEQSGSGSGSGEGTEVTSEEGSGAVTPVPAPVVRETAAAVEERSAGEEEQRRSAE</sequence>
<feature type="compositionally biased region" description="Basic and acidic residues" evidence="8">
    <location>
        <begin position="1505"/>
        <end position="1520"/>
    </location>
</feature>
<dbReference type="Proteomes" id="UP000325902">
    <property type="component" value="Unassembled WGS sequence"/>
</dbReference>
<feature type="transmembrane region" description="Helical" evidence="9">
    <location>
        <begin position="812"/>
        <end position="832"/>
    </location>
</feature>
<dbReference type="SMART" id="SM00320">
    <property type="entry name" value="WD40"/>
    <property type="match status" value="5"/>
</dbReference>
<protein>
    <submittedName>
        <fullName evidence="10">Putative WD repeat-containing protein</fullName>
    </submittedName>
</protein>
<dbReference type="PROSITE" id="PS50294">
    <property type="entry name" value="WD_REPEATS_REGION"/>
    <property type="match status" value="1"/>
</dbReference>
<feature type="compositionally biased region" description="Low complexity" evidence="8">
    <location>
        <begin position="1312"/>
        <end position="1327"/>
    </location>
</feature>